<comment type="caution">
    <text evidence="2">The sequence shown here is derived from an EMBL/GenBank/DDBJ whole genome shotgun (WGS) entry which is preliminary data.</text>
</comment>
<reference evidence="2 3" key="1">
    <citation type="submission" date="2013-07" db="EMBL/GenBank/DDBJ databases">
        <title>Comparative Genomic and Metabolomic Analysis of Twelve Strains of Pseudoalteromonas luteoviolacea.</title>
        <authorList>
            <person name="Vynne N.G."/>
            <person name="Mansson M."/>
            <person name="Gram L."/>
        </authorList>
    </citation>
    <scope>NUCLEOTIDE SEQUENCE [LARGE SCALE GENOMIC DNA]</scope>
    <source>
        <strain evidence="2 3">NCIMB 1942</strain>
    </source>
</reference>
<dbReference type="AlphaFoldDB" id="A0A167CRJ2"/>
<dbReference type="EMBL" id="AUXT01000150">
    <property type="protein sequence ID" value="KZN47977.1"/>
    <property type="molecule type" value="Genomic_DNA"/>
</dbReference>
<protein>
    <submittedName>
        <fullName evidence="2">Uncharacterized protein</fullName>
    </submittedName>
</protein>
<dbReference type="Proteomes" id="UP000076587">
    <property type="component" value="Unassembled WGS sequence"/>
</dbReference>
<evidence type="ECO:0000313" key="2">
    <source>
        <dbReference type="EMBL" id="KZN47977.1"/>
    </source>
</evidence>
<proteinExistence type="predicted"/>
<keyword evidence="1" id="KW-1133">Transmembrane helix</keyword>
<dbReference type="RefSeq" id="WP_063376849.1">
    <property type="nucleotide sequence ID" value="NZ_AUXT01000150.1"/>
</dbReference>
<feature type="transmembrane region" description="Helical" evidence="1">
    <location>
        <begin position="7"/>
        <end position="29"/>
    </location>
</feature>
<organism evidence="2 3">
    <name type="scientific">Pseudoalteromonas luteoviolacea NCIMB 1942</name>
    <dbReference type="NCBI Taxonomy" id="1365253"/>
    <lineage>
        <taxon>Bacteria</taxon>
        <taxon>Pseudomonadati</taxon>
        <taxon>Pseudomonadota</taxon>
        <taxon>Gammaproteobacteria</taxon>
        <taxon>Alteromonadales</taxon>
        <taxon>Pseudoalteromonadaceae</taxon>
        <taxon>Pseudoalteromonas</taxon>
    </lineage>
</organism>
<evidence type="ECO:0000313" key="3">
    <source>
        <dbReference type="Proteomes" id="UP000076587"/>
    </source>
</evidence>
<accession>A0A167CRJ2</accession>
<dbReference type="PATRIC" id="fig|1365253.3.peg.2127"/>
<gene>
    <name evidence="2" type="ORF">N482_01680</name>
</gene>
<name>A0A167CRJ2_9GAMM</name>
<evidence type="ECO:0000256" key="1">
    <source>
        <dbReference type="SAM" id="Phobius"/>
    </source>
</evidence>
<keyword evidence="1" id="KW-0472">Membrane</keyword>
<keyword evidence="1" id="KW-0812">Transmembrane</keyword>
<dbReference type="OrthoDB" id="5471116at2"/>
<sequence>MYQKTQLAWAIWGILAWLSTFVVMGAVLLGHNLGVLAFGIILVLVAFFFYGLTIEVDPKSKQLRWWFGPGIAKKTLCFDDIDEVKSVTNSFRHGIGMRISHDGWVYSVSGFKAIEVSMLDGTKYRLGTADQQGLLEALKDNVKEESEVEEVKEEKSAL</sequence>
<feature type="transmembrane region" description="Helical" evidence="1">
    <location>
        <begin position="35"/>
        <end position="54"/>
    </location>
</feature>